<dbReference type="AlphaFoldDB" id="A0A381X1U3"/>
<dbReference type="PANTHER" id="PTHR21320">
    <property type="entry name" value="CYTOCHROME C OXIDASE ASSEMBLY PROTEIN COX11-RELATED"/>
    <property type="match status" value="1"/>
</dbReference>
<dbReference type="EMBL" id="UINC01013633">
    <property type="protein sequence ID" value="SVA58759.1"/>
    <property type="molecule type" value="Genomic_DNA"/>
</dbReference>
<evidence type="ECO:0000256" key="5">
    <source>
        <dbReference type="ARBA" id="ARBA00023136"/>
    </source>
</evidence>
<dbReference type="InterPro" id="IPR007533">
    <property type="entry name" value="Cyt_c_oxidase_assmbl_CtaG"/>
</dbReference>
<evidence type="ECO:0000256" key="3">
    <source>
        <dbReference type="ARBA" id="ARBA00022692"/>
    </source>
</evidence>
<keyword evidence="5 6" id="KW-0472">Membrane</keyword>
<evidence type="ECO:0000313" key="7">
    <source>
        <dbReference type="EMBL" id="SVA58759.1"/>
    </source>
</evidence>
<keyword evidence="4 6" id="KW-1133">Transmembrane helix</keyword>
<evidence type="ECO:0000256" key="4">
    <source>
        <dbReference type="ARBA" id="ARBA00022989"/>
    </source>
</evidence>
<dbReference type="Gene3D" id="2.60.370.10">
    <property type="entry name" value="Ctag/Cox11"/>
    <property type="match status" value="1"/>
</dbReference>
<dbReference type="SUPFAM" id="SSF110111">
    <property type="entry name" value="Ctag/Cox11"/>
    <property type="match status" value="1"/>
</dbReference>
<evidence type="ECO:0000256" key="6">
    <source>
        <dbReference type="SAM" id="Phobius"/>
    </source>
</evidence>
<dbReference type="Pfam" id="PF04442">
    <property type="entry name" value="CtaG_Cox11"/>
    <property type="match status" value="1"/>
</dbReference>
<protein>
    <recommendedName>
        <fullName evidence="8">Cytochrome c oxidase assembly protein CtaG</fullName>
    </recommendedName>
</protein>
<name>A0A381X1U3_9ZZZZ</name>
<comment type="function">
    <text evidence="1">Exerts its effect at some terminal stage of cytochrome c oxidase synthesis, probably by being involved in the insertion of the copper B into subunit I.</text>
</comment>
<gene>
    <name evidence="7" type="ORF">METZ01_LOCUS111613</name>
</gene>
<reference evidence="7" key="1">
    <citation type="submission" date="2018-05" db="EMBL/GenBank/DDBJ databases">
        <authorList>
            <person name="Lanie J.A."/>
            <person name="Ng W.-L."/>
            <person name="Kazmierczak K.M."/>
            <person name="Andrzejewski T.M."/>
            <person name="Davidsen T.M."/>
            <person name="Wayne K.J."/>
            <person name="Tettelin H."/>
            <person name="Glass J.I."/>
            <person name="Rusch D."/>
            <person name="Podicherti R."/>
            <person name="Tsui H.-C.T."/>
            <person name="Winkler M.E."/>
        </authorList>
    </citation>
    <scope>NUCLEOTIDE SEQUENCE</scope>
</reference>
<dbReference type="NCBIfam" id="NF003465">
    <property type="entry name" value="PRK05089.1"/>
    <property type="match status" value="1"/>
</dbReference>
<comment type="subcellular location">
    <subcellularLocation>
        <location evidence="2">Membrane</location>
        <topology evidence="2">Single-pass membrane protein</topology>
    </subcellularLocation>
</comment>
<feature type="transmembrane region" description="Helical" evidence="6">
    <location>
        <begin position="12"/>
        <end position="32"/>
    </location>
</feature>
<organism evidence="7">
    <name type="scientific">marine metagenome</name>
    <dbReference type="NCBI Taxonomy" id="408172"/>
    <lineage>
        <taxon>unclassified sequences</taxon>
        <taxon>metagenomes</taxon>
        <taxon>ecological metagenomes</taxon>
    </lineage>
</organism>
<proteinExistence type="predicted"/>
<accession>A0A381X1U3</accession>
<sequence length="182" mass="20268">MKESKQTVKKLALVTVGMFAFGFLLVPIYDVFCEITGLNGKIEGPSTLSSVNTEEVDKREMLIQFVTHNNEAMPWTFTSETSQLRITTGVQQSVMFVFENKTSEDMVGQVIPSVSPGRGAEYFHKTECFCFEQQKLLAGERVELPVVFIVDPNIPLDIGSLSLGYTLFDITDQLSENQIAAL</sequence>
<keyword evidence="3 6" id="KW-0812">Transmembrane</keyword>
<dbReference type="PIRSF" id="PIRSF005413">
    <property type="entry name" value="COX11"/>
    <property type="match status" value="1"/>
</dbReference>
<evidence type="ECO:0000256" key="2">
    <source>
        <dbReference type="ARBA" id="ARBA00004167"/>
    </source>
</evidence>
<dbReference type="PANTHER" id="PTHR21320:SF3">
    <property type="entry name" value="CYTOCHROME C OXIDASE ASSEMBLY PROTEIN COX11, MITOCHONDRIAL-RELATED"/>
    <property type="match status" value="1"/>
</dbReference>
<dbReference type="GO" id="GO:0016020">
    <property type="term" value="C:membrane"/>
    <property type="evidence" value="ECO:0007669"/>
    <property type="project" value="UniProtKB-SubCell"/>
</dbReference>
<dbReference type="InterPro" id="IPR023471">
    <property type="entry name" value="CtaG/Cox11_dom_sf"/>
</dbReference>
<dbReference type="GO" id="GO:0005507">
    <property type="term" value="F:copper ion binding"/>
    <property type="evidence" value="ECO:0007669"/>
    <property type="project" value="InterPro"/>
</dbReference>
<evidence type="ECO:0008006" key="8">
    <source>
        <dbReference type="Google" id="ProtNLM"/>
    </source>
</evidence>
<evidence type="ECO:0000256" key="1">
    <source>
        <dbReference type="ARBA" id="ARBA00004007"/>
    </source>
</evidence>